<accession>A0ABV7YNT7</accession>
<dbReference type="Proteomes" id="UP001595616">
    <property type="component" value="Unassembled WGS sequence"/>
</dbReference>
<dbReference type="EMBL" id="JBHRYQ010000001">
    <property type="protein sequence ID" value="MFC3809028.1"/>
    <property type="molecule type" value="Genomic_DNA"/>
</dbReference>
<gene>
    <name evidence="1" type="ORF">ACFOOI_00050</name>
</gene>
<evidence type="ECO:0000313" key="2">
    <source>
        <dbReference type="Proteomes" id="UP001595616"/>
    </source>
</evidence>
<keyword evidence="2" id="KW-1185">Reference proteome</keyword>
<dbReference type="RefSeq" id="WP_379833477.1">
    <property type="nucleotide sequence ID" value="NZ_JBHRYQ010000001.1"/>
</dbReference>
<protein>
    <submittedName>
        <fullName evidence="1">Uncharacterized protein</fullName>
    </submittedName>
</protein>
<organism evidence="1 2">
    <name type="scientific">Lacihabitans lacunae</name>
    <dbReference type="NCBI Taxonomy" id="1028214"/>
    <lineage>
        <taxon>Bacteria</taxon>
        <taxon>Pseudomonadati</taxon>
        <taxon>Bacteroidota</taxon>
        <taxon>Cytophagia</taxon>
        <taxon>Cytophagales</taxon>
        <taxon>Leadbetterellaceae</taxon>
        <taxon>Lacihabitans</taxon>
    </lineage>
</organism>
<proteinExistence type="predicted"/>
<sequence>MKNRTKVSHEKHLQLAIIEKEQVVIKNCGEVKFNLTAWTKFLDRKGWIPC</sequence>
<evidence type="ECO:0000313" key="1">
    <source>
        <dbReference type="EMBL" id="MFC3809028.1"/>
    </source>
</evidence>
<comment type="caution">
    <text evidence="1">The sequence shown here is derived from an EMBL/GenBank/DDBJ whole genome shotgun (WGS) entry which is preliminary data.</text>
</comment>
<reference evidence="2" key="1">
    <citation type="journal article" date="2019" name="Int. J. Syst. Evol. Microbiol.">
        <title>The Global Catalogue of Microorganisms (GCM) 10K type strain sequencing project: providing services to taxonomists for standard genome sequencing and annotation.</title>
        <authorList>
            <consortium name="The Broad Institute Genomics Platform"/>
            <consortium name="The Broad Institute Genome Sequencing Center for Infectious Disease"/>
            <person name="Wu L."/>
            <person name="Ma J."/>
        </authorList>
    </citation>
    <scope>NUCLEOTIDE SEQUENCE [LARGE SCALE GENOMIC DNA]</scope>
    <source>
        <strain evidence="2">CECT 7956</strain>
    </source>
</reference>
<name>A0ABV7YNT7_9BACT</name>